<evidence type="ECO:0000256" key="5">
    <source>
        <dbReference type="ARBA" id="ARBA00022475"/>
    </source>
</evidence>
<evidence type="ECO:0000256" key="7">
    <source>
        <dbReference type="ARBA" id="ARBA00022795"/>
    </source>
</evidence>
<evidence type="ECO:0000256" key="4">
    <source>
        <dbReference type="ARBA" id="ARBA00022448"/>
    </source>
</evidence>
<dbReference type="InterPro" id="IPR047040">
    <property type="entry name" value="FlhF__GTPase_dom"/>
</dbReference>
<dbReference type="KEGG" id="sgp:SpiGrapes_0583"/>
<gene>
    <name evidence="15" type="ordered locus">SpiGrapes_0583</name>
</gene>
<keyword evidence="9" id="KW-0342">GTP-binding</keyword>
<evidence type="ECO:0000256" key="11">
    <source>
        <dbReference type="ARBA" id="ARBA00023225"/>
    </source>
</evidence>
<dbReference type="RefSeq" id="WP_014269281.1">
    <property type="nucleotide sequence ID" value="NC_016633.1"/>
</dbReference>
<reference evidence="15 16" key="1">
    <citation type="submission" date="2011-11" db="EMBL/GenBank/DDBJ databases">
        <title>Complete sequence of Spirochaeta sp. grapes.</title>
        <authorList>
            <consortium name="US DOE Joint Genome Institute"/>
            <person name="Lucas S."/>
            <person name="Han J."/>
            <person name="Lapidus A."/>
            <person name="Cheng J.-F."/>
            <person name="Goodwin L."/>
            <person name="Pitluck S."/>
            <person name="Peters L."/>
            <person name="Ovchinnikova G."/>
            <person name="Munk A.C."/>
            <person name="Detter J.C."/>
            <person name="Han C."/>
            <person name="Tapia R."/>
            <person name="Land M."/>
            <person name="Hauser L."/>
            <person name="Kyrpides N."/>
            <person name="Ivanova N."/>
            <person name="Pagani I."/>
            <person name="Ritalahtilisa K."/>
            <person name="Loeffler F."/>
            <person name="Woyke T."/>
        </authorList>
    </citation>
    <scope>NUCLEOTIDE SEQUENCE [LARGE SCALE GENOMIC DNA]</scope>
    <source>
        <strain evidence="16">ATCC BAA-1885 / DSM 22778 / Grapes</strain>
    </source>
</reference>
<dbReference type="eggNOG" id="COG1419">
    <property type="taxonomic scope" value="Bacteria"/>
</dbReference>
<dbReference type="InterPro" id="IPR027417">
    <property type="entry name" value="P-loop_NTPase"/>
</dbReference>
<dbReference type="GO" id="GO:0044781">
    <property type="term" value="P:bacterial-type flagellum organization"/>
    <property type="evidence" value="ECO:0007669"/>
    <property type="project" value="UniProtKB-KW"/>
</dbReference>
<protein>
    <recommendedName>
        <fullName evidence="3">Flagellar biosynthesis protein FlhF</fullName>
    </recommendedName>
    <alternativeName>
        <fullName evidence="13">Flagella-associated GTP-binding protein</fullName>
    </alternativeName>
</protein>
<keyword evidence="4" id="KW-0813">Transport</keyword>
<evidence type="ECO:0000256" key="9">
    <source>
        <dbReference type="ARBA" id="ARBA00023134"/>
    </source>
</evidence>
<keyword evidence="16" id="KW-1185">Reference proteome</keyword>
<keyword evidence="8" id="KW-0653">Protein transport</keyword>
<name>G8QXD1_SPHPG</name>
<dbReference type="SUPFAM" id="SSF52540">
    <property type="entry name" value="P-loop containing nucleoside triphosphate hydrolases"/>
    <property type="match status" value="1"/>
</dbReference>
<keyword evidence="15" id="KW-0282">Flagellum</keyword>
<comment type="subcellular location">
    <subcellularLocation>
        <location evidence="1">Cell membrane</location>
        <topology evidence="1">Peripheral membrane protein</topology>
        <orientation evidence="1">Cytoplasmic side</orientation>
    </subcellularLocation>
</comment>
<dbReference type="GO" id="GO:0006614">
    <property type="term" value="P:SRP-dependent cotranslational protein targeting to membrane"/>
    <property type="evidence" value="ECO:0007669"/>
    <property type="project" value="InterPro"/>
</dbReference>
<accession>G8QXD1</accession>
<evidence type="ECO:0000256" key="2">
    <source>
        <dbReference type="ARBA" id="ARBA00008531"/>
    </source>
</evidence>
<keyword evidence="15" id="KW-0966">Cell projection</keyword>
<organism evidence="15 16">
    <name type="scientific">Sphaerochaeta pleomorpha (strain ATCC BAA-1885 / DSM 22778 / Grapes)</name>
    <dbReference type="NCBI Taxonomy" id="158190"/>
    <lineage>
        <taxon>Bacteria</taxon>
        <taxon>Pseudomonadati</taxon>
        <taxon>Spirochaetota</taxon>
        <taxon>Spirochaetia</taxon>
        <taxon>Spirochaetales</taxon>
        <taxon>Sphaerochaetaceae</taxon>
        <taxon>Sphaerochaeta</taxon>
    </lineage>
</organism>
<dbReference type="FunFam" id="3.40.50.300:FF:000695">
    <property type="entry name" value="Flagellar biosynthesis regulator FlhF"/>
    <property type="match status" value="1"/>
</dbReference>
<dbReference type="GO" id="GO:0003924">
    <property type="term" value="F:GTPase activity"/>
    <property type="evidence" value="ECO:0007669"/>
    <property type="project" value="InterPro"/>
</dbReference>
<dbReference type="GO" id="GO:0015031">
    <property type="term" value="P:protein transport"/>
    <property type="evidence" value="ECO:0007669"/>
    <property type="project" value="UniProtKB-KW"/>
</dbReference>
<evidence type="ECO:0000259" key="14">
    <source>
        <dbReference type="SMART" id="SM00962"/>
    </source>
</evidence>
<evidence type="ECO:0000256" key="3">
    <source>
        <dbReference type="ARBA" id="ARBA00014919"/>
    </source>
</evidence>
<evidence type="ECO:0000256" key="12">
    <source>
        <dbReference type="ARBA" id="ARBA00025337"/>
    </source>
</evidence>
<proteinExistence type="inferred from homology"/>
<evidence type="ECO:0000256" key="13">
    <source>
        <dbReference type="ARBA" id="ARBA00030866"/>
    </source>
</evidence>
<evidence type="ECO:0000256" key="1">
    <source>
        <dbReference type="ARBA" id="ARBA00004413"/>
    </source>
</evidence>
<dbReference type="PANTHER" id="PTHR43134:SF3">
    <property type="entry name" value="FLAGELLAR BIOSYNTHESIS PROTEIN FLHF"/>
    <property type="match status" value="1"/>
</dbReference>
<dbReference type="Gene3D" id="1.20.120.1380">
    <property type="entry name" value="Flagellar FlhF biosynthesis protein, N domain"/>
    <property type="match status" value="1"/>
</dbReference>
<dbReference type="EMBL" id="CP003155">
    <property type="protein sequence ID" value="AEV28432.1"/>
    <property type="molecule type" value="Genomic_DNA"/>
</dbReference>
<evidence type="ECO:0000313" key="16">
    <source>
        <dbReference type="Proteomes" id="UP000005632"/>
    </source>
</evidence>
<keyword evidence="10" id="KW-0472">Membrane</keyword>
<dbReference type="STRING" id="158190.SpiGrapes_0583"/>
<dbReference type="Gene3D" id="3.40.50.300">
    <property type="entry name" value="P-loop containing nucleotide triphosphate hydrolases"/>
    <property type="match status" value="1"/>
</dbReference>
<keyword evidence="11" id="KW-1006">Bacterial flagellum protein export</keyword>
<evidence type="ECO:0000256" key="6">
    <source>
        <dbReference type="ARBA" id="ARBA00022741"/>
    </source>
</evidence>
<keyword evidence="7" id="KW-1005">Bacterial flagellum biogenesis</keyword>
<dbReference type="AlphaFoldDB" id="G8QXD1"/>
<comment type="similarity">
    <text evidence="2">Belongs to the GTP-binding SRP family.</text>
</comment>
<dbReference type="SMART" id="SM00962">
    <property type="entry name" value="SRP54"/>
    <property type="match status" value="1"/>
</dbReference>
<dbReference type="OrthoDB" id="9778554at2"/>
<keyword evidence="5" id="KW-1003">Cell membrane</keyword>
<evidence type="ECO:0000256" key="8">
    <source>
        <dbReference type="ARBA" id="ARBA00022927"/>
    </source>
</evidence>
<keyword evidence="6" id="KW-0547">Nucleotide-binding</keyword>
<keyword evidence="15" id="KW-0969">Cilium</keyword>
<dbReference type="InterPro" id="IPR000897">
    <property type="entry name" value="SRP54_GTPase_dom"/>
</dbReference>
<dbReference type="GO" id="GO:0005525">
    <property type="term" value="F:GTP binding"/>
    <property type="evidence" value="ECO:0007669"/>
    <property type="project" value="UniProtKB-KW"/>
</dbReference>
<sequence length="373" mass="41195">MDFITIVASDYDSALKQARSEYGPAVRIQTRKDFFTGTSFTKKSACEISFYLVEPKTEENPCVEEPKGKEEPVLVSSSQGKVLHEMTGFLPQMVVPSQSKALLEDLLKGNDFGDAYIEEAASAVLSTDTLFSKDDFEMKILEYIIDSISIDHASFAHPPKYFVLLGPTGVGKTTTLVKIAMLYSQIVPAECQLKVAVLSLDSFRAGAFAQIETFCNDLHIDLFRCAGEGDLSLLLGQLDSYDLVLVDTMGKSPKDGELALKLKTMLSVLPKKDTAYYLAVSASHKQRDMDRYFQLLGSYTLSSIVVTKTDETENVGNILSFSKSHNLPLLFMTDGQKVPQDLHKASNELILSFLDGFSLDFRTMGTPQSTSMQ</sequence>
<dbReference type="CDD" id="cd17873">
    <property type="entry name" value="FlhF"/>
    <property type="match status" value="1"/>
</dbReference>
<comment type="function">
    <text evidence="12">Necessary for flagellar biosynthesis. May be involved in translocation of the flagellum.</text>
</comment>
<dbReference type="Proteomes" id="UP000005632">
    <property type="component" value="Chromosome"/>
</dbReference>
<evidence type="ECO:0000256" key="10">
    <source>
        <dbReference type="ARBA" id="ARBA00023136"/>
    </source>
</evidence>
<dbReference type="GO" id="GO:0005886">
    <property type="term" value="C:plasma membrane"/>
    <property type="evidence" value="ECO:0007669"/>
    <property type="project" value="UniProtKB-SubCell"/>
</dbReference>
<dbReference type="PANTHER" id="PTHR43134">
    <property type="entry name" value="SIGNAL RECOGNITION PARTICLE RECEPTOR SUBUNIT ALPHA"/>
    <property type="match status" value="1"/>
</dbReference>
<dbReference type="HOGENOM" id="CLU_009301_11_4_12"/>
<dbReference type="GO" id="GO:0005047">
    <property type="term" value="F:signal recognition particle binding"/>
    <property type="evidence" value="ECO:0007669"/>
    <property type="project" value="TreeGrafter"/>
</dbReference>
<feature type="domain" description="SRP54-type proteins GTP-binding" evidence="14">
    <location>
        <begin position="159"/>
        <end position="356"/>
    </location>
</feature>
<evidence type="ECO:0000313" key="15">
    <source>
        <dbReference type="EMBL" id="AEV28432.1"/>
    </source>
</evidence>
<dbReference type="Pfam" id="PF00448">
    <property type="entry name" value="SRP54"/>
    <property type="match status" value="1"/>
</dbReference>